<keyword evidence="4" id="KW-1185">Reference proteome</keyword>
<evidence type="ECO:0000313" key="3">
    <source>
        <dbReference type="EMBL" id="PJJ59806.1"/>
    </source>
</evidence>
<reference evidence="3 4" key="1">
    <citation type="submission" date="2017-11" db="EMBL/GenBank/DDBJ databases">
        <title>Genomic Encyclopedia of Archaeal and Bacterial Type Strains, Phase II (KMG-II): From Individual Species to Whole Genera.</title>
        <authorList>
            <person name="Goeker M."/>
        </authorList>
    </citation>
    <scope>NUCLEOTIDE SEQUENCE [LARGE SCALE GENOMIC DNA]</scope>
    <source>
        <strain evidence="3 4">DSM 11115</strain>
    </source>
</reference>
<keyword evidence="2" id="KW-0732">Signal</keyword>
<proteinExistence type="predicted"/>
<organism evidence="3 4">
    <name type="scientific">Hymenobacter chitinivorans DSM 11115</name>
    <dbReference type="NCBI Taxonomy" id="1121954"/>
    <lineage>
        <taxon>Bacteria</taxon>
        <taxon>Pseudomonadati</taxon>
        <taxon>Bacteroidota</taxon>
        <taxon>Cytophagia</taxon>
        <taxon>Cytophagales</taxon>
        <taxon>Hymenobacteraceae</taxon>
        <taxon>Hymenobacter</taxon>
    </lineage>
</organism>
<dbReference type="RefSeq" id="WP_100335497.1">
    <property type="nucleotide sequence ID" value="NZ_PGFA01000001.1"/>
</dbReference>
<comment type="caution">
    <text evidence="3">The sequence shown here is derived from an EMBL/GenBank/DDBJ whole genome shotgun (WGS) entry which is preliminary data.</text>
</comment>
<feature type="region of interest" description="Disordered" evidence="1">
    <location>
        <begin position="47"/>
        <end position="71"/>
    </location>
</feature>
<dbReference type="EMBL" id="PGFA01000001">
    <property type="protein sequence ID" value="PJJ59806.1"/>
    <property type="molecule type" value="Genomic_DNA"/>
</dbReference>
<feature type="signal peptide" evidence="2">
    <location>
        <begin position="1"/>
        <end position="20"/>
    </location>
</feature>
<name>A0A2M9BPD2_9BACT</name>
<evidence type="ECO:0000256" key="2">
    <source>
        <dbReference type="SAM" id="SignalP"/>
    </source>
</evidence>
<feature type="chain" id="PRO_5014844758" evidence="2">
    <location>
        <begin position="21"/>
        <end position="71"/>
    </location>
</feature>
<gene>
    <name evidence="3" type="ORF">CLV45_1228</name>
</gene>
<dbReference type="AlphaFoldDB" id="A0A2M9BPD2"/>
<evidence type="ECO:0000313" key="4">
    <source>
        <dbReference type="Proteomes" id="UP000228535"/>
    </source>
</evidence>
<dbReference type="OrthoDB" id="9976888at2"/>
<evidence type="ECO:0000256" key="1">
    <source>
        <dbReference type="SAM" id="MobiDB-lite"/>
    </source>
</evidence>
<dbReference type="Proteomes" id="UP000228535">
    <property type="component" value="Unassembled WGS sequence"/>
</dbReference>
<sequence length="71" mass="7405">MKKYLFPVVALALCSAPAWADGGHPVTPATPAAHSILLPGVEVDAVGPHHPHAARHHAPRAGHQALAKTRK</sequence>
<feature type="compositionally biased region" description="Basic residues" evidence="1">
    <location>
        <begin position="49"/>
        <end position="60"/>
    </location>
</feature>
<protein>
    <submittedName>
        <fullName evidence="3">Uncharacterized protein</fullName>
    </submittedName>
</protein>
<accession>A0A2M9BPD2</accession>